<evidence type="ECO:0000256" key="1">
    <source>
        <dbReference type="SAM" id="SignalP"/>
    </source>
</evidence>
<sequence>MKTAAFALIALALAAGTAGAAPPVNTYQLRLKQLDKPRQAAAMRGAIVESGQRCGRIDPPVDRGAYKNMFLWAARCTPGGDYAIYIGPDGSAQVRDCAEAAKLKLPACNLPPAKPAPKRR</sequence>
<dbReference type="EMBL" id="VNIM01000068">
    <property type="protein sequence ID" value="TVV72238.1"/>
    <property type="molecule type" value="Genomic_DNA"/>
</dbReference>
<evidence type="ECO:0000313" key="2">
    <source>
        <dbReference type="EMBL" id="TVV72238.1"/>
    </source>
</evidence>
<proteinExistence type="predicted"/>
<accession>A0A558QYR1</accession>
<dbReference type="OrthoDB" id="7471337at2"/>
<organism evidence="2 3">
    <name type="scientific">Alterirhizorhabdus solaris</name>
    <dbReference type="NCBI Taxonomy" id="2529389"/>
    <lineage>
        <taxon>Bacteria</taxon>
        <taxon>Pseudomonadati</taxon>
        <taxon>Pseudomonadota</taxon>
        <taxon>Alphaproteobacteria</taxon>
        <taxon>Sphingomonadales</taxon>
        <taxon>Rhizorhabdaceae</taxon>
        <taxon>Alterirhizorhabdus</taxon>
    </lineage>
</organism>
<evidence type="ECO:0000313" key="3">
    <source>
        <dbReference type="Proteomes" id="UP000318681"/>
    </source>
</evidence>
<keyword evidence="1" id="KW-0732">Signal</keyword>
<gene>
    <name evidence="2" type="ORF">FOY91_14940</name>
</gene>
<feature type="chain" id="PRO_5022200171" description="DUF4189 domain-containing protein" evidence="1">
    <location>
        <begin position="21"/>
        <end position="120"/>
    </location>
</feature>
<dbReference type="AlphaFoldDB" id="A0A558QYR1"/>
<feature type="signal peptide" evidence="1">
    <location>
        <begin position="1"/>
        <end position="20"/>
    </location>
</feature>
<dbReference type="RefSeq" id="WP_145153675.1">
    <property type="nucleotide sequence ID" value="NZ_VNIM01000068.1"/>
</dbReference>
<protein>
    <recommendedName>
        <fullName evidence="4">DUF4189 domain-containing protein</fullName>
    </recommendedName>
</protein>
<dbReference type="Proteomes" id="UP000318681">
    <property type="component" value="Unassembled WGS sequence"/>
</dbReference>
<evidence type="ECO:0008006" key="4">
    <source>
        <dbReference type="Google" id="ProtNLM"/>
    </source>
</evidence>
<name>A0A558QYR1_9SPHN</name>
<reference evidence="2 3" key="1">
    <citation type="submission" date="2019-07" db="EMBL/GenBank/DDBJ databases">
        <title>Sphingomonas solaris sp. nov., isolated from a solar panel from Boston, Massachusetts.</title>
        <authorList>
            <person name="Tanner K."/>
            <person name="Pascual J."/>
            <person name="Mancuso C."/>
            <person name="Pereto J."/>
            <person name="Khalil A."/>
            <person name="Vilanova C."/>
        </authorList>
    </citation>
    <scope>NUCLEOTIDE SEQUENCE [LARGE SCALE GENOMIC DNA]</scope>
    <source>
        <strain evidence="2 3">R4DWN</strain>
    </source>
</reference>
<keyword evidence="3" id="KW-1185">Reference proteome</keyword>
<comment type="caution">
    <text evidence="2">The sequence shown here is derived from an EMBL/GenBank/DDBJ whole genome shotgun (WGS) entry which is preliminary data.</text>
</comment>